<feature type="signal peptide" evidence="13">
    <location>
        <begin position="1"/>
        <end position="19"/>
    </location>
</feature>
<dbReference type="InterPro" id="IPR012910">
    <property type="entry name" value="Plug_dom"/>
</dbReference>
<keyword evidence="13" id="KW-0732">Signal</keyword>
<keyword evidence="8 12" id="KW-0798">TonB box</keyword>
<evidence type="ECO:0000259" key="15">
    <source>
        <dbReference type="Pfam" id="PF07715"/>
    </source>
</evidence>
<evidence type="ECO:0000256" key="8">
    <source>
        <dbReference type="ARBA" id="ARBA00023077"/>
    </source>
</evidence>
<keyword evidence="2 11" id="KW-0813">Transport</keyword>
<evidence type="ECO:0000256" key="1">
    <source>
        <dbReference type="ARBA" id="ARBA00004571"/>
    </source>
</evidence>
<reference evidence="16" key="1">
    <citation type="submission" date="2020-10" db="EMBL/GenBank/DDBJ databases">
        <authorList>
            <person name="Gilroy R."/>
        </authorList>
    </citation>
    <scope>NUCLEOTIDE SEQUENCE</scope>
    <source>
        <strain evidence="16">6919</strain>
    </source>
</reference>
<comment type="caution">
    <text evidence="16">The sequence shown here is derived from an EMBL/GenBank/DDBJ whole genome shotgun (WGS) entry which is preliminary data.</text>
</comment>
<evidence type="ECO:0000256" key="13">
    <source>
        <dbReference type="SAM" id="SignalP"/>
    </source>
</evidence>
<keyword evidence="3 11" id="KW-1134">Transmembrane beta strand</keyword>
<dbReference type="InterPro" id="IPR036942">
    <property type="entry name" value="Beta-barrel_TonB_sf"/>
</dbReference>
<evidence type="ECO:0000256" key="11">
    <source>
        <dbReference type="PROSITE-ProRule" id="PRU01360"/>
    </source>
</evidence>
<dbReference type="GO" id="GO:0006826">
    <property type="term" value="P:iron ion transport"/>
    <property type="evidence" value="ECO:0007669"/>
    <property type="project" value="UniProtKB-KW"/>
</dbReference>
<evidence type="ECO:0000256" key="10">
    <source>
        <dbReference type="ARBA" id="ARBA00023237"/>
    </source>
</evidence>
<keyword evidence="9 11" id="KW-0472">Membrane</keyword>
<keyword evidence="5 11" id="KW-0812">Transmembrane</keyword>
<evidence type="ECO:0000256" key="12">
    <source>
        <dbReference type="RuleBase" id="RU003357"/>
    </source>
</evidence>
<keyword evidence="4" id="KW-0410">Iron transport</keyword>
<evidence type="ECO:0000256" key="3">
    <source>
        <dbReference type="ARBA" id="ARBA00022452"/>
    </source>
</evidence>
<accession>A0A9D9NKU6</accession>
<proteinExistence type="inferred from homology"/>
<keyword evidence="16" id="KW-0675">Receptor</keyword>
<reference evidence="16" key="2">
    <citation type="journal article" date="2021" name="PeerJ">
        <title>Extensive microbial diversity within the chicken gut microbiome revealed by metagenomics and culture.</title>
        <authorList>
            <person name="Gilroy R."/>
            <person name="Ravi A."/>
            <person name="Getino M."/>
            <person name="Pursley I."/>
            <person name="Horton D.L."/>
            <person name="Alikhan N.F."/>
            <person name="Baker D."/>
            <person name="Gharbi K."/>
            <person name="Hall N."/>
            <person name="Watson M."/>
            <person name="Adriaenssens E.M."/>
            <person name="Foster-Nyarko E."/>
            <person name="Jarju S."/>
            <person name="Secka A."/>
            <person name="Antonio M."/>
            <person name="Oren A."/>
            <person name="Chaudhuri R.R."/>
            <person name="La Ragione R."/>
            <person name="Hildebrand F."/>
            <person name="Pallen M.J."/>
        </authorList>
    </citation>
    <scope>NUCLEOTIDE SEQUENCE</scope>
    <source>
        <strain evidence="16">6919</strain>
    </source>
</reference>
<evidence type="ECO:0000313" key="17">
    <source>
        <dbReference type="Proteomes" id="UP000823598"/>
    </source>
</evidence>
<gene>
    <name evidence="16" type="ORF">IAB88_09425</name>
</gene>
<evidence type="ECO:0000256" key="2">
    <source>
        <dbReference type="ARBA" id="ARBA00022448"/>
    </source>
</evidence>
<keyword evidence="7" id="KW-0406">Ion transport</keyword>
<dbReference type="AlphaFoldDB" id="A0A9D9NKU6"/>
<evidence type="ECO:0000256" key="5">
    <source>
        <dbReference type="ARBA" id="ARBA00022692"/>
    </source>
</evidence>
<comment type="subcellular location">
    <subcellularLocation>
        <location evidence="1 11">Cell outer membrane</location>
        <topology evidence="1 11">Multi-pass membrane protein</topology>
    </subcellularLocation>
</comment>
<sequence length="744" mass="83330">MKGFYLHMAMACIPFYASTANSPATTEYSDSTLYLSEISITAVKSVAPDGEVPGSATFLPRHEVERNNIVNTKDVSITVPNFYVPDYGSRITSSIYVRGIGARIDQPVIGFNIDNIPVLNKDNYDFDLLDIESIEVLRGPQSTLHGRNTMGGLVSINTLSPLSYQGTRIIAEYGNENSIKTGVSQYSALTDNFGIGAGIYYTHTDGFFTNAYDGEKCDKENAVRASLKLEWIPKEGLTVLNAASMSVVRQGGYAYEFVSTGEINYNDTCFYRRNSFLDGLTVKWQHEKFLLTGVASYQYIDDNMTLDQDFLPLPYFTLTQKKKEHAVTGDLLIKSNENQKFRWLGGVFGFYRHSDAQAPVTFKDYGIEQLIESHWNSFSPEYPIIWDKRTFPLDSKFKNPGFGTAAYGEVAADLGKFTLTAGLRFDYERSSLSYDNNCNTSYTIYHVTNNGLETFKNMPIDINMTGKLHRDFKQLLPKITATYHLPIDGIVYASVSKGYKAGGFNTQMFSDVLQQELMSKMGIGAKYDINDIVGYRPEKSWNYEIGGKLTLLDGKLTAEAAAFYIDCRDQQLTVFPDGTTTGRIMANAGKTRSAGFELSVSASPAKRLQLKASYGYTNAKFVEFDNGKENYSGKFIPYAPQNTIFAAANYAFRINNDFLRYISVGADIKGTGKIYWNESNSLHQDLYVLLNGSVRFSGEKYSLNLWIKNATSVQYSTFYFVSIEHEFLQRGKPAQFGATLRINI</sequence>
<dbReference type="InterPro" id="IPR039426">
    <property type="entry name" value="TonB-dep_rcpt-like"/>
</dbReference>
<dbReference type="PANTHER" id="PTHR32552:SF81">
    <property type="entry name" value="TONB-DEPENDENT OUTER MEMBRANE RECEPTOR"/>
    <property type="match status" value="1"/>
</dbReference>
<feature type="domain" description="TonB-dependent receptor-like beta-barrel" evidence="14">
    <location>
        <begin position="220"/>
        <end position="709"/>
    </location>
</feature>
<dbReference type="PROSITE" id="PS52016">
    <property type="entry name" value="TONB_DEPENDENT_REC_3"/>
    <property type="match status" value="1"/>
</dbReference>
<feature type="domain" description="TonB-dependent receptor plug" evidence="15">
    <location>
        <begin position="51"/>
        <end position="152"/>
    </location>
</feature>
<evidence type="ECO:0000256" key="7">
    <source>
        <dbReference type="ARBA" id="ARBA00023065"/>
    </source>
</evidence>
<dbReference type="Pfam" id="PF00593">
    <property type="entry name" value="TonB_dep_Rec_b-barrel"/>
    <property type="match status" value="1"/>
</dbReference>
<feature type="chain" id="PRO_5039349982" evidence="13">
    <location>
        <begin position="20"/>
        <end position="744"/>
    </location>
</feature>
<evidence type="ECO:0000313" key="16">
    <source>
        <dbReference type="EMBL" id="MBO8477197.1"/>
    </source>
</evidence>
<dbReference type="Proteomes" id="UP000823598">
    <property type="component" value="Unassembled WGS sequence"/>
</dbReference>
<comment type="similarity">
    <text evidence="11 12">Belongs to the TonB-dependent receptor family.</text>
</comment>
<evidence type="ECO:0000256" key="9">
    <source>
        <dbReference type="ARBA" id="ARBA00023136"/>
    </source>
</evidence>
<dbReference type="Pfam" id="PF07715">
    <property type="entry name" value="Plug"/>
    <property type="match status" value="1"/>
</dbReference>
<organism evidence="16 17">
    <name type="scientific">Candidatus Limisoma faecipullorum</name>
    <dbReference type="NCBI Taxonomy" id="2840854"/>
    <lineage>
        <taxon>Bacteria</taxon>
        <taxon>Pseudomonadati</taxon>
        <taxon>Bacteroidota</taxon>
        <taxon>Bacteroidia</taxon>
        <taxon>Bacteroidales</taxon>
        <taxon>Candidatus Limisoma</taxon>
    </lineage>
</organism>
<evidence type="ECO:0000259" key="14">
    <source>
        <dbReference type="Pfam" id="PF00593"/>
    </source>
</evidence>
<dbReference type="InterPro" id="IPR000531">
    <property type="entry name" value="Beta-barrel_TonB"/>
</dbReference>
<dbReference type="GO" id="GO:0009279">
    <property type="term" value="C:cell outer membrane"/>
    <property type="evidence" value="ECO:0007669"/>
    <property type="project" value="UniProtKB-SubCell"/>
</dbReference>
<name>A0A9D9NKU6_9BACT</name>
<keyword evidence="10 11" id="KW-0998">Cell outer membrane</keyword>
<dbReference type="PANTHER" id="PTHR32552">
    <property type="entry name" value="FERRICHROME IRON RECEPTOR-RELATED"/>
    <property type="match status" value="1"/>
</dbReference>
<dbReference type="EMBL" id="JADIMC010000113">
    <property type="protein sequence ID" value="MBO8477197.1"/>
    <property type="molecule type" value="Genomic_DNA"/>
</dbReference>
<dbReference type="Gene3D" id="2.40.170.20">
    <property type="entry name" value="TonB-dependent receptor, beta-barrel domain"/>
    <property type="match status" value="1"/>
</dbReference>
<keyword evidence="6" id="KW-0408">Iron</keyword>
<protein>
    <submittedName>
        <fullName evidence="16">TonB-dependent receptor</fullName>
    </submittedName>
</protein>
<evidence type="ECO:0000256" key="4">
    <source>
        <dbReference type="ARBA" id="ARBA00022496"/>
    </source>
</evidence>
<evidence type="ECO:0000256" key="6">
    <source>
        <dbReference type="ARBA" id="ARBA00023004"/>
    </source>
</evidence>
<dbReference type="SUPFAM" id="SSF56935">
    <property type="entry name" value="Porins"/>
    <property type="match status" value="1"/>
</dbReference>